<evidence type="ECO:0000313" key="2">
    <source>
        <dbReference type="Proteomes" id="UP000509510"/>
    </source>
</evidence>
<dbReference type="OrthoDB" id="4472000at2759"/>
<keyword evidence="2" id="KW-1185">Reference proteome</keyword>
<reference evidence="2" key="1">
    <citation type="submission" date="2020-06" db="EMBL/GenBank/DDBJ databases">
        <title>A chromosome-scale genome assembly of Talaromyces rugulosus W13939.</title>
        <authorList>
            <person name="Wang B."/>
            <person name="Guo L."/>
            <person name="Ye K."/>
            <person name="Wang L."/>
        </authorList>
    </citation>
    <scope>NUCLEOTIDE SEQUENCE [LARGE SCALE GENOMIC DNA]</scope>
    <source>
        <strain evidence="2">W13939</strain>
    </source>
</reference>
<gene>
    <name evidence="1" type="ORF">TRUGW13939_08583</name>
</gene>
<name>A0A7H8R761_TALRU</name>
<evidence type="ECO:0000313" key="1">
    <source>
        <dbReference type="EMBL" id="QKX61435.1"/>
    </source>
</evidence>
<dbReference type="PANTHER" id="PTHR42085">
    <property type="entry name" value="F-BOX DOMAIN-CONTAINING PROTEIN"/>
    <property type="match status" value="1"/>
</dbReference>
<protein>
    <submittedName>
        <fullName evidence="1">Uncharacterized protein</fullName>
    </submittedName>
</protein>
<dbReference type="EMBL" id="CP055902">
    <property type="protein sequence ID" value="QKX61435.1"/>
    <property type="molecule type" value="Genomic_DNA"/>
</dbReference>
<organism evidence="1 2">
    <name type="scientific">Talaromyces rugulosus</name>
    <name type="common">Penicillium rugulosum</name>
    <dbReference type="NCBI Taxonomy" id="121627"/>
    <lineage>
        <taxon>Eukaryota</taxon>
        <taxon>Fungi</taxon>
        <taxon>Dikarya</taxon>
        <taxon>Ascomycota</taxon>
        <taxon>Pezizomycotina</taxon>
        <taxon>Eurotiomycetes</taxon>
        <taxon>Eurotiomycetidae</taxon>
        <taxon>Eurotiales</taxon>
        <taxon>Trichocomaceae</taxon>
        <taxon>Talaromyces</taxon>
        <taxon>Talaromyces sect. Islandici</taxon>
    </lineage>
</organism>
<dbReference type="AlphaFoldDB" id="A0A7H8R761"/>
<dbReference type="RefSeq" id="XP_035347609.1">
    <property type="nucleotide sequence ID" value="XM_035491716.1"/>
</dbReference>
<accession>A0A7H8R761</accession>
<sequence length="227" mass="26612">MIYKAIICFERIELDADFQKHSVDPVRGVWLQHNPPVNLLALLAVSRQVYDEARRVLYTFNSFVFHGKKALCVFLFGIGSHNASLLRSVKWKSDNGQYENHVDTIKEYMTQRQKSAQESHSKRNKLNIWNDDNQFVEFLKIIRSPGPDEWGHTHRLLRRDSEDVLTTDYFSRYIFNIHCFEGKESMRNARAAYELCSRVVKRGDPVSSAALRALGDEDVYRRDRERL</sequence>
<dbReference type="Proteomes" id="UP000509510">
    <property type="component" value="Chromosome V"/>
</dbReference>
<dbReference type="InterPro" id="IPR038883">
    <property type="entry name" value="AN11006-like"/>
</dbReference>
<dbReference type="PANTHER" id="PTHR42085:SF2">
    <property type="entry name" value="F-BOX DOMAIN-CONTAINING PROTEIN"/>
    <property type="match status" value="1"/>
</dbReference>
<proteinExistence type="predicted"/>
<dbReference type="GeneID" id="55996071"/>
<dbReference type="KEGG" id="trg:TRUGW13939_08583"/>